<dbReference type="EMBL" id="ML145102">
    <property type="protein sequence ID" value="TBU60864.1"/>
    <property type="molecule type" value="Genomic_DNA"/>
</dbReference>
<feature type="compositionally biased region" description="Low complexity" evidence="2">
    <location>
        <begin position="408"/>
        <end position="423"/>
    </location>
</feature>
<sequence>MATAFPTVSTFATKVAELTDTATHLRRALLNNQPKIRQIDFVLGAVSSSSFLQEWETCAEDYHGILESSEGAAIKLAATIEYYLSLLDETNDPAEIEDTIEELKGFRQASQNSAMNSKLPQIRFEHTAQWDALVIRLGNLAGTVTNAVATVGPQLQNDVNVKESRISSLEKELQMVREKRKREESEATLAQAQSFVADAWGTVGKSNSGWQYDTRARNADAKRQTRASYTERPETQQCSRQEEARIDGELTRERASLKQAVVTLREHEELDLKRIISVIVEIQMRLTTQSGLLRDVFSDVTCKLTNDSKNYLSALLKVHGNPTPSNQLDCRNAKQRAMSSSVVWQKRAQNLISPVQDDPLPFQDAELEPPQSHGAKTPPRGSSPPDQPRARVEDDVAEEEPEFGSNDPTGTLPEPTLEELTLW</sequence>
<reference evidence="3 4" key="1">
    <citation type="submission" date="2019-01" db="EMBL/GenBank/DDBJ databases">
        <title>Draft genome sequences of three monokaryotic isolates of the white-rot basidiomycete fungus Dichomitus squalens.</title>
        <authorList>
            <consortium name="DOE Joint Genome Institute"/>
            <person name="Lopez S.C."/>
            <person name="Andreopoulos B."/>
            <person name="Pangilinan J."/>
            <person name="Lipzen A."/>
            <person name="Riley R."/>
            <person name="Ahrendt S."/>
            <person name="Ng V."/>
            <person name="Barry K."/>
            <person name="Daum C."/>
            <person name="Grigoriev I.V."/>
            <person name="Hilden K.S."/>
            <person name="Makela M.R."/>
            <person name="de Vries R.P."/>
        </authorList>
    </citation>
    <scope>NUCLEOTIDE SEQUENCE [LARGE SCALE GENOMIC DNA]</scope>
    <source>
        <strain evidence="3 4">CBS 464.89</strain>
    </source>
</reference>
<accession>A0A4Q9Q2R1</accession>
<evidence type="ECO:0000256" key="2">
    <source>
        <dbReference type="SAM" id="MobiDB-lite"/>
    </source>
</evidence>
<dbReference type="Proteomes" id="UP000292082">
    <property type="component" value="Unassembled WGS sequence"/>
</dbReference>
<keyword evidence="4" id="KW-1185">Reference proteome</keyword>
<protein>
    <submittedName>
        <fullName evidence="3">Uncharacterized protein</fullName>
    </submittedName>
</protein>
<feature type="region of interest" description="Disordered" evidence="2">
    <location>
        <begin position="355"/>
        <end position="423"/>
    </location>
</feature>
<feature type="coiled-coil region" evidence="1">
    <location>
        <begin position="159"/>
        <end position="193"/>
    </location>
</feature>
<name>A0A4Q9Q2R1_9APHY</name>
<gene>
    <name evidence="3" type="ORF">BD310DRAFT_1037635</name>
</gene>
<dbReference type="AlphaFoldDB" id="A0A4Q9Q2R1"/>
<organism evidence="3 4">
    <name type="scientific">Dichomitus squalens</name>
    <dbReference type="NCBI Taxonomy" id="114155"/>
    <lineage>
        <taxon>Eukaryota</taxon>
        <taxon>Fungi</taxon>
        <taxon>Dikarya</taxon>
        <taxon>Basidiomycota</taxon>
        <taxon>Agaricomycotina</taxon>
        <taxon>Agaricomycetes</taxon>
        <taxon>Polyporales</taxon>
        <taxon>Polyporaceae</taxon>
        <taxon>Dichomitus</taxon>
    </lineage>
</organism>
<keyword evidence="1" id="KW-0175">Coiled coil</keyword>
<proteinExistence type="predicted"/>
<evidence type="ECO:0000313" key="4">
    <source>
        <dbReference type="Proteomes" id="UP000292082"/>
    </source>
</evidence>
<evidence type="ECO:0000313" key="3">
    <source>
        <dbReference type="EMBL" id="TBU60864.1"/>
    </source>
</evidence>
<evidence type="ECO:0000256" key="1">
    <source>
        <dbReference type="SAM" id="Coils"/>
    </source>
</evidence>